<feature type="region of interest" description="Disordered" evidence="1">
    <location>
        <begin position="354"/>
        <end position="381"/>
    </location>
</feature>
<evidence type="ECO:0000313" key="2">
    <source>
        <dbReference type="EMBL" id="QBZ81297.1"/>
    </source>
</evidence>
<evidence type="ECO:0000313" key="3">
    <source>
        <dbReference type="Proteomes" id="UP001237152"/>
    </source>
</evidence>
<dbReference type="EMBL" id="MK174290">
    <property type="protein sequence ID" value="QBZ81297.1"/>
    <property type="molecule type" value="Genomic_DNA"/>
</dbReference>
<accession>A0A4D6EHU8</accession>
<gene>
    <name evidence="2" type="ORF">pclt_cds_710</name>
</gene>
<name>A0A4D6EHU8_9VIRU</name>
<proteinExistence type="predicted"/>
<feature type="compositionally biased region" description="Basic residues" evidence="1">
    <location>
        <begin position="354"/>
        <end position="363"/>
    </location>
</feature>
<protein>
    <submittedName>
        <fullName evidence="2">Uncharacterized protein</fullName>
    </submittedName>
</protein>
<organism evidence="2 3">
    <name type="scientific">Pandoravirus celtis</name>
    <dbReference type="NCBI Taxonomy" id="2568002"/>
    <lineage>
        <taxon>Viruses</taxon>
        <taxon>Pandoravirus</taxon>
    </lineage>
</organism>
<reference evidence="2" key="1">
    <citation type="journal article" date="2019" name="Front. Microbiol.">
        <title>Pandoravirus Celtis Illustrates the Microevolution Processes at Work in the Giant Pandoraviridae Genomes.</title>
        <authorList>
            <person name="Legendre M."/>
            <person name="Alempic J.M."/>
            <person name="Philippe N."/>
            <person name="Lartigue A."/>
            <person name="Jeudy S."/>
            <person name="Poirot O."/>
            <person name="Ta N.T."/>
            <person name="Nin S."/>
            <person name="Coute Y."/>
            <person name="Abergel C."/>
            <person name="Claverie J.M."/>
        </authorList>
    </citation>
    <scope>NUCLEOTIDE SEQUENCE</scope>
</reference>
<sequence>MLRVSSRSVMTVPTRDLRVARARATTLISAPRCRPNCGHILGKAGPGAAASAAQASRALYTYAQTAARDIGAATKRGACHTPLACTRALVCAIVRDDPDDLAAILLSRVVDPQLPAVPTYASAADAELARLLMSEGECTAVTSLAGDPVYFFEVPSATLPGGWTPLNMAVVFRSPRSIAVLKSFGARPTTTVEPLLAEVMRSADSPFVMVFQRKDGTLAPLPPRDVLPVAMLDRLLSAFGRTSPLANADTNPLTAVREDYVLQESIRNAIPDTRADEPVRFLARSVSAASRLGLAPLPSDLVNADQMRAMTDELAAQWADTYLRSWRAIIHVLLEAGYSPDERTYVFSAPGRHPNRHAQHARTGRGCQIPGRVGQSGRRETRRLQQRYRQCLAQRPRPGQTSQGDACGSRRPALHFGCLRCGLGWRARQGWPWTRFFSVYGGTSRPRPFGT</sequence>
<evidence type="ECO:0000256" key="1">
    <source>
        <dbReference type="SAM" id="MobiDB-lite"/>
    </source>
</evidence>
<dbReference type="Proteomes" id="UP001237152">
    <property type="component" value="Segment"/>
</dbReference>